<feature type="repeat" description="TPR" evidence="1">
    <location>
        <begin position="181"/>
        <end position="214"/>
    </location>
</feature>
<sequence length="224" mass="26575">MGGKRFLRVFLLVYNLVCALWGVSFFLLFSRLDRVIDNSSFHRFRYFLHQLPPISLIILAICITIYILERVRIMFFEKETRDFVINKKDHKFLKILHYFFIIFTLLLLSFDIYDILTSKLAWHTIFNMIDSPSMILLSLLVSFFVLRWLESQSIKAVYEEASGNSEIFKNLMLVRRGQDLARAYFNLGNIYFENKNFSKALKYFKKAYKLGNKAALSKIKELNI</sequence>
<dbReference type="Pfam" id="PF00515">
    <property type="entry name" value="TPR_1"/>
    <property type="match status" value="1"/>
</dbReference>
<evidence type="ECO:0000256" key="1">
    <source>
        <dbReference type="PROSITE-ProRule" id="PRU00339"/>
    </source>
</evidence>
<feature type="transmembrane region" description="Helical" evidence="2">
    <location>
        <begin position="95"/>
        <end position="113"/>
    </location>
</feature>
<dbReference type="OrthoDB" id="9769030at2"/>
<keyword evidence="2" id="KW-0472">Membrane</keyword>
<dbReference type="InterPro" id="IPR019734">
    <property type="entry name" value="TPR_rpt"/>
</dbReference>
<feature type="transmembrane region" description="Helical" evidence="2">
    <location>
        <begin position="12"/>
        <end position="30"/>
    </location>
</feature>
<gene>
    <name evidence="3" type="ORF">Thena_0379</name>
</gene>
<feature type="transmembrane region" description="Helical" evidence="2">
    <location>
        <begin position="125"/>
        <end position="146"/>
    </location>
</feature>
<dbReference type="Proteomes" id="UP000011765">
    <property type="component" value="Chromosome"/>
</dbReference>
<protein>
    <submittedName>
        <fullName evidence="3">Tetratricopeptide TPR_2 repeat-containing protein</fullName>
    </submittedName>
</protein>
<dbReference type="InterPro" id="IPR011990">
    <property type="entry name" value="TPR-like_helical_dom_sf"/>
</dbReference>
<keyword evidence="1" id="KW-0802">TPR repeat</keyword>
<feature type="transmembrane region" description="Helical" evidence="2">
    <location>
        <begin position="50"/>
        <end position="68"/>
    </location>
</feature>
<reference evidence="3 4" key="1">
    <citation type="submission" date="2011-04" db="EMBL/GenBank/DDBJ databases">
        <title>The complete genome of Thermodesulfobium narugense DSM 14796.</title>
        <authorList>
            <consortium name="US DOE Joint Genome Institute (JGI-PGF)"/>
            <person name="Lucas S."/>
            <person name="Han J."/>
            <person name="Lapidus A."/>
            <person name="Bruce D."/>
            <person name="Goodwin L."/>
            <person name="Pitluck S."/>
            <person name="Peters L."/>
            <person name="Kyrpides N."/>
            <person name="Mavromatis K."/>
            <person name="Pagani I."/>
            <person name="Ivanova N."/>
            <person name="Ovchinnikova G."/>
            <person name="Zhang X."/>
            <person name="Saunders L."/>
            <person name="Detter J.C."/>
            <person name="Tapia R."/>
            <person name="Han C."/>
            <person name="Land M."/>
            <person name="Hauser L."/>
            <person name="Markowitz V."/>
            <person name="Cheng J.-F."/>
            <person name="Hugenholtz P."/>
            <person name="Woyke T."/>
            <person name="Wu D."/>
            <person name="Spring S."/>
            <person name="Schroeder M."/>
            <person name="Brambilla E."/>
            <person name="Klenk H.-P."/>
            <person name="Eisen J.A."/>
        </authorList>
    </citation>
    <scope>NUCLEOTIDE SEQUENCE [LARGE SCALE GENOMIC DNA]</scope>
    <source>
        <strain evidence="3 4">DSM 14796</strain>
    </source>
</reference>
<keyword evidence="2" id="KW-0812">Transmembrane</keyword>
<dbReference type="SMART" id="SM00028">
    <property type="entry name" value="TPR"/>
    <property type="match status" value="1"/>
</dbReference>
<evidence type="ECO:0000313" key="3">
    <source>
        <dbReference type="EMBL" id="AEE14025.1"/>
    </source>
</evidence>
<accession>M1E6I3</accession>
<dbReference type="AlphaFoldDB" id="M1E6I3"/>
<dbReference type="HOGENOM" id="CLU_1234517_0_0_9"/>
<dbReference type="KEGG" id="tnr:Thena_0379"/>
<name>M1E6I3_9BACT</name>
<dbReference type="eggNOG" id="COG0790">
    <property type="taxonomic scope" value="Bacteria"/>
</dbReference>
<dbReference type="SUPFAM" id="SSF81901">
    <property type="entry name" value="HCP-like"/>
    <property type="match status" value="1"/>
</dbReference>
<dbReference type="Gene3D" id="1.25.40.10">
    <property type="entry name" value="Tetratricopeptide repeat domain"/>
    <property type="match status" value="1"/>
</dbReference>
<organism evidence="3 4">
    <name type="scientific">Thermodesulfobium narugense DSM 14796</name>
    <dbReference type="NCBI Taxonomy" id="747365"/>
    <lineage>
        <taxon>Bacteria</taxon>
        <taxon>Pseudomonadati</taxon>
        <taxon>Thermodesulfobiota</taxon>
        <taxon>Thermodesulfobiia</taxon>
        <taxon>Thermodesulfobiales</taxon>
        <taxon>Thermodesulfobiaceae</taxon>
        <taxon>Thermodesulfobium</taxon>
    </lineage>
</organism>
<dbReference type="STRING" id="747365.Thena_0379"/>
<dbReference type="PROSITE" id="PS50005">
    <property type="entry name" value="TPR"/>
    <property type="match status" value="1"/>
</dbReference>
<dbReference type="EMBL" id="CP002690">
    <property type="protein sequence ID" value="AEE14025.1"/>
    <property type="molecule type" value="Genomic_DNA"/>
</dbReference>
<keyword evidence="2" id="KW-1133">Transmembrane helix</keyword>
<keyword evidence="4" id="KW-1185">Reference proteome</keyword>
<evidence type="ECO:0000313" key="4">
    <source>
        <dbReference type="Proteomes" id="UP000011765"/>
    </source>
</evidence>
<evidence type="ECO:0000256" key="2">
    <source>
        <dbReference type="SAM" id="Phobius"/>
    </source>
</evidence>
<dbReference type="InterPro" id="IPR006597">
    <property type="entry name" value="Sel1-like"/>
</dbReference>
<proteinExistence type="predicted"/>
<dbReference type="PROSITE" id="PS50293">
    <property type="entry name" value="TPR_REGION"/>
    <property type="match status" value="1"/>
</dbReference>
<dbReference type="SMART" id="SM00671">
    <property type="entry name" value="SEL1"/>
    <property type="match status" value="1"/>
</dbReference>